<keyword evidence="1" id="KW-0378">Hydrolase</keyword>
<dbReference type="InterPro" id="IPR038332">
    <property type="entry name" value="PPE_sf"/>
</dbReference>
<reference evidence="4 5" key="1">
    <citation type="journal article" date="2019" name="Emerg. Microbes Infect.">
        <title>Comprehensive subspecies identification of 175 nontuberculous mycobacteria species based on 7547 genomic profiles.</title>
        <authorList>
            <person name="Matsumoto Y."/>
            <person name="Kinjo T."/>
            <person name="Motooka D."/>
            <person name="Nabeya D."/>
            <person name="Jung N."/>
            <person name="Uechi K."/>
            <person name="Horii T."/>
            <person name="Iida T."/>
            <person name="Fujita J."/>
            <person name="Nakamura S."/>
        </authorList>
    </citation>
    <scope>NUCLEOTIDE SEQUENCE [LARGE SCALE GENOMIC DNA]</scope>
    <source>
        <strain evidence="4 5">JCM 14738</strain>
    </source>
</reference>
<feature type="domain" description="Alpha/beta hydrolase fold-3" evidence="3">
    <location>
        <begin position="218"/>
        <end position="420"/>
    </location>
</feature>
<name>A0A7I7Y807_9MYCO</name>
<evidence type="ECO:0000256" key="1">
    <source>
        <dbReference type="ARBA" id="ARBA00022801"/>
    </source>
</evidence>
<keyword evidence="5" id="KW-1185">Reference proteome</keyword>
<dbReference type="InterPro" id="IPR013094">
    <property type="entry name" value="AB_hydrolase_3"/>
</dbReference>
<dbReference type="Pfam" id="PF00934">
    <property type="entry name" value="PE"/>
    <property type="match status" value="1"/>
</dbReference>
<dbReference type="Proteomes" id="UP000467385">
    <property type="component" value="Chromosome"/>
</dbReference>
<evidence type="ECO:0000313" key="4">
    <source>
        <dbReference type="EMBL" id="BBZ37727.1"/>
    </source>
</evidence>
<evidence type="ECO:0008006" key="6">
    <source>
        <dbReference type="Google" id="ProtNLM"/>
    </source>
</evidence>
<dbReference type="Gene3D" id="1.10.287.850">
    <property type="entry name" value="HP0062-like domain"/>
    <property type="match status" value="1"/>
</dbReference>
<dbReference type="InterPro" id="IPR050300">
    <property type="entry name" value="GDXG_lipolytic_enzyme"/>
</dbReference>
<dbReference type="GO" id="GO:0016787">
    <property type="term" value="F:hydrolase activity"/>
    <property type="evidence" value="ECO:0007669"/>
    <property type="project" value="UniProtKB-KW"/>
</dbReference>
<evidence type="ECO:0000259" key="2">
    <source>
        <dbReference type="Pfam" id="PF00934"/>
    </source>
</evidence>
<organism evidence="4 5">
    <name type="scientific">Mycobacterium conspicuum</name>
    <dbReference type="NCBI Taxonomy" id="44010"/>
    <lineage>
        <taxon>Bacteria</taxon>
        <taxon>Bacillati</taxon>
        <taxon>Actinomycetota</taxon>
        <taxon>Actinomycetes</taxon>
        <taxon>Mycobacteriales</taxon>
        <taxon>Mycobacteriaceae</taxon>
        <taxon>Mycobacterium</taxon>
    </lineage>
</organism>
<dbReference type="AlphaFoldDB" id="A0A7I7Y807"/>
<feature type="domain" description="PE" evidence="2">
    <location>
        <begin position="12"/>
        <end position="102"/>
    </location>
</feature>
<dbReference type="Gene3D" id="3.40.50.1820">
    <property type="entry name" value="alpha/beta hydrolase"/>
    <property type="match status" value="1"/>
</dbReference>
<evidence type="ECO:0000313" key="5">
    <source>
        <dbReference type="Proteomes" id="UP000467385"/>
    </source>
</evidence>
<dbReference type="InterPro" id="IPR000084">
    <property type="entry name" value="PE-PGRS_N"/>
</dbReference>
<dbReference type="Pfam" id="PF07859">
    <property type="entry name" value="Abhydrolase_3"/>
    <property type="match status" value="1"/>
</dbReference>
<dbReference type="PANTHER" id="PTHR48081:SF8">
    <property type="entry name" value="ALPHA_BETA HYDROLASE FOLD-3 DOMAIN-CONTAINING PROTEIN-RELATED"/>
    <property type="match status" value="1"/>
</dbReference>
<proteinExistence type="predicted"/>
<dbReference type="SUPFAM" id="SSF140459">
    <property type="entry name" value="PE/PPE dimer-like"/>
    <property type="match status" value="1"/>
</dbReference>
<dbReference type="PANTHER" id="PTHR48081">
    <property type="entry name" value="AB HYDROLASE SUPERFAMILY PROTEIN C4A8.06C"/>
    <property type="match status" value="1"/>
</dbReference>
<dbReference type="EMBL" id="AP022613">
    <property type="protein sequence ID" value="BBZ37727.1"/>
    <property type="molecule type" value="Genomic_DNA"/>
</dbReference>
<protein>
    <recommendedName>
        <fullName evidence="6">Lipase</fullName>
    </recommendedName>
</protein>
<accession>A0A7I7Y807</accession>
<dbReference type="SUPFAM" id="SSF53474">
    <property type="entry name" value="alpha/beta-Hydrolases"/>
    <property type="match status" value="1"/>
</dbReference>
<sequence length="439" mass="45880">MRDGGRFPMSYVIAAPEFMTAAATDLANVASSLNEATAAAAPSTTGVAVAAADEVSAAVATLFSRHAEAFQAVSARAAAFHAQFVRALNTAGDAYMAAEVANSQAANNLVTNIFGSPPTAFPATQGAIFTGTPSLSAKVQSGFLFALQGLARYLPPSLTTQLSRLTGAVFSLEFSNTPPKLLTMLLGETVQHTTFDGMPVLQITPAHPSGHYVVALPGGDYSLEPSFFNWLDYTLMANQTGATIEVPFYPLVPQGGTAEVVVPEIASFISMQIAQHGAPNVSVTGDSSGGNLALATVEYMVANNETVPGSMVLVSPWLDVTNSNPNIALTHDPLVNSPLISGLIGGNQPNVPSEWAGNLPETDYLVSPLYGSLKGLPPTYVYDGSLDSVTPDGIVLQQEAVAQGAPISFIFASGQVHDWVYLTPDGFELLPQIYRELGL</sequence>
<dbReference type="InterPro" id="IPR029058">
    <property type="entry name" value="AB_hydrolase_fold"/>
</dbReference>
<gene>
    <name evidence="4" type="primary">PE_2</name>
    <name evidence="4" type="ORF">MCNS_07900</name>
</gene>
<evidence type="ECO:0000259" key="3">
    <source>
        <dbReference type="Pfam" id="PF07859"/>
    </source>
</evidence>